<reference evidence="7 8" key="1">
    <citation type="submission" date="2017-07" db="EMBL/GenBank/DDBJ databases">
        <authorList>
            <person name="Talla V."/>
            <person name="Backstrom N."/>
        </authorList>
    </citation>
    <scope>NUCLEOTIDE SEQUENCE [LARGE SCALE GENOMIC DNA]</scope>
</reference>
<keyword evidence="3 6" id="KW-0560">Oxidoreductase</keyword>
<evidence type="ECO:0000313" key="8">
    <source>
        <dbReference type="Proteomes" id="UP000324832"/>
    </source>
</evidence>
<keyword evidence="8" id="KW-1185">Reference proteome</keyword>
<dbReference type="GO" id="GO:0020037">
    <property type="term" value="F:heme binding"/>
    <property type="evidence" value="ECO:0007669"/>
    <property type="project" value="InterPro"/>
</dbReference>
<evidence type="ECO:0008006" key="9">
    <source>
        <dbReference type="Google" id="ProtNLM"/>
    </source>
</evidence>
<evidence type="ECO:0000256" key="4">
    <source>
        <dbReference type="ARBA" id="ARBA00023004"/>
    </source>
</evidence>
<dbReference type="PROSITE" id="PS00086">
    <property type="entry name" value="CYTOCHROME_P450"/>
    <property type="match status" value="1"/>
</dbReference>
<sequence length="93" mass="10811">MGRSEKEWGHDALEFKPERWLPPNPPRSKHVAFSLGKRACIGKRYAIPVLKTILIHCIRDYEIIAEPNENLEFKVDVALKAINGHLIRVKRRQ</sequence>
<keyword evidence="6" id="KW-0349">Heme</keyword>
<dbReference type="Gene3D" id="1.10.630.10">
    <property type="entry name" value="Cytochrome P450"/>
    <property type="match status" value="1"/>
</dbReference>
<dbReference type="AlphaFoldDB" id="A0A5E4QZ41"/>
<gene>
    <name evidence="7" type="ORF">LSINAPIS_LOCUS13358</name>
</gene>
<comment type="similarity">
    <text evidence="1 6">Belongs to the cytochrome P450 family.</text>
</comment>
<accession>A0A5E4QZ41</accession>
<keyword evidence="4 6" id="KW-0408">Iron</keyword>
<dbReference type="GO" id="GO:0006629">
    <property type="term" value="P:lipid metabolic process"/>
    <property type="evidence" value="ECO:0007669"/>
    <property type="project" value="UniProtKB-ARBA"/>
</dbReference>
<evidence type="ECO:0000256" key="2">
    <source>
        <dbReference type="ARBA" id="ARBA00022723"/>
    </source>
</evidence>
<name>A0A5E4QZ41_9NEOP</name>
<evidence type="ECO:0000256" key="3">
    <source>
        <dbReference type="ARBA" id="ARBA00023002"/>
    </source>
</evidence>
<proteinExistence type="inferred from homology"/>
<organism evidence="7 8">
    <name type="scientific">Leptidea sinapis</name>
    <dbReference type="NCBI Taxonomy" id="189913"/>
    <lineage>
        <taxon>Eukaryota</taxon>
        <taxon>Metazoa</taxon>
        <taxon>Ecdysozoa</taxon>
        <taxon>Arthropoda</taxon>
        <taxon>Hexapoda</taxon>
        <taxon>Insecta</taxon>
        <taxon>Pterygota</taxon>
        <taxon>Neoptera</taxon>
        <taxon>Endopterygota</taxon>
        <taxon>Lepidoptera</taxon>
        <taxon>Glossata</taxon>
        <taxon>Ditrysia</taxon>
        <taxon>Papilionoidea</taxon>
        <taxon>Pieridae</taxon>
        <taxon>Dismorphiinae</taxon>
        <taxon>Leptidea</taxon>
    </lineage>
</organism>
<dbReference type="Proteomes" id="UP000324832">
    <property type="component" value="Unassembled WGS sequence"/>
</dbReference>
<dbReference type="GO" id="GO:0016705">
    <property type="term" value="F:oxidoreductase activity, acting on paired donors, with incorporation or reduction of molecular oxygen"/>
    <property type="evidence" value="ECO:0007669"/>
    <property type="project" value="InterPro"/>
</dbReference>
<dbReference type="Pfam" id="PF00067">
    <property type="entry name" value="p450"/>
    <property type="match status" value="1"/>
</dbReference>
<dbReference type="InterPro" id="IPR001128">
    <property type="entry name" value="Cyt_P450"/>
</dbReference>
<keyword evidence="2 6" id="KW-0479">Metal-binding</keyword>
<dbReference type="InterPro" id="IPR017972">
    <property type="entry name" value="Cyt_P450_CS"/>
</dbReference>
<dbReference type="GO" id="GO:0004497">
    <property type="term" value="F:monooxygenase activity"/>
    <property type="evidence" value="ECO:0007669"/>
    <property type="project" value="UniProtKB-KW"/>
</dbReference>
<dbReference type="SUPFAM" id="SSF48264">
    <property type="entry name" value="Cytochrome P450"/>
    <property type="match status" value="1"/>
</dbReference>
<protein>
    <recommendedName>
        <fullName evidence="9">Cytochrome P450</fullName>
    </recommendedName>
</protein>
<evidence type="ECO:0000256" key="1">
    <source>
        <dbReference type="ARBA" id="ARBA00010617"/>
    </source>
</evidence>
<evidence type="ECO:0000313" key="7">
    <source>
        <dbReference type="EMBL" id="VVD03342.1"/>
    </source>
</evidence>
<dbReference type="GO" id="GO:0005506">
    <property type="term" value="F:iron ion binding"/>
    <property type="evidence" value="ECO:0007669"/>
    <property type="project" value="InterPro"/>
</dbReference>
<dbReference type="EMBL" id="FZQP02006670">
    <property type="protein sequence ID" value="VVD03342.1"/>
    <property type="molecule type" value="Genomic_DNA"/>
</dbReference>
<evidence type="ECO:0000256" key="5">
    <source>
        <dbReference type="ARBA" id="ARBA00023033"/>
    </source>
</evidence>
<evidence type="ECO:0000256" key="6">
    <source>
        <dbReference type="RuleBase" id="RU000461"/>
    </source>
</evidence>
<dbReference type="PANTHER" id="PTHR24296">
    <property type="entry name" value="CYTOCHROME P450"/>
    <property type="match status" value="1"/>
</dbReference>
<keyword evidence="5 6" id="KW-0503">Monooxygenase</keyword>
<dbReference type="InterPro" id="IPR036396">
    <property type="entry name" value="Cyt_P450_sf"/>
</dbReference>